<feature type="transmembrane region" description="Helical" evidence="2">
    <location>
        <begin position="75"/>
        <end position="94"/>
    </location>
</feature>
<evidence type="ECO:0000256" key="2">
    <source>
        <dbReference type="SAM" id="Phobius"/>
    </source>
</evidence>
<gene>
    <name evidence="3" type="ORF">ACFQ1S_00940</name>
</gene>
<comment type="caution">
    <text evidence="3">The sequence shown here is derived from an EMBL/GenBank/DDBJ whole genome shotgun (WGS) entry which is preliminary data.</text>
</comment>
<keyword evidence="2" id="KW-0472">Membrane</keyword>
<accession>A0ABW3M5J2</accession>
<keyword evidence="2" id="KW-1133">Transmembrane helix</keyword>
<feature type="region of interest" description="Disordered" evidence="1">
    <location>
        <begin position="1"/>
        <end position="27"/>
    </location>
</feature>
<keyword evidence="2" id="KW-0812">Transmembrane</keyword>
<sequence length="104" mass="11665">MTAVTAETATVVTTDEPPVRHRPRVTIGTDGSTWGDAALEWALRHAWLMNAGLRVYSAKTSDDNEIARRLDVYRWLHASVAPVMTMLTVCPLWIGSWDSLYVQH</sequence>
<keyword evidence="4" id="KW-1185">Reference proteome</keyword>
<name>A0ABW3M5J2_9PSEU</name>
<protein>
    <recommendedName>
        <fullName evidence="5">UspA domain-containing protein</fullName>
    </recommendedName>
</protein>
<dbReference type="EMBL" id="JBHTIS010000020">
    <property type="protein sequence ID" value="MFD1044260.1"/>
    <property type="molecule type" value="Genomic_DNA"/>
</dbReference>
<evidence type="ECO:0000313" key="3">
    <source>
        <dbReference type="EMBL" id="MFD1044260.1"/>
    </source>
</evidence>
<evidence type="ECO:0000256" key="1">
    <source>
        <dbReference type="SAM" id="MobiDB-lite"/>
    </source>
</evidence>
<evidence type="ECO:0000313" key="4">
    <source>
        <dbReference type="Proteomes" id="UP001597045"/>
    </source>
</evidence>
<reference evidence="4" key="1">
    <citation type="journal article" date="2019" name="Int. J. Syst. Evol. Microbiol.">
        <title>The Global Catalogue of Microorganisms (GCM) 10K type strain sequencing project: providing services to taxonomists for standard genome sequencing and annotation.</title>
        <authorList>
            <consortium name="The Broad Institute Genomics Platform"/>
            <consortium name="The Broad Institute Genome Sequencing Center for Infectious Disease"/>
            <person name="Wu L."/>
            <person name="Ma J."/>
        </authorList>
    </citation>
    <scope>NUCLEOTIDE SEQUENCE [LARGE SCALE GENOMIC DNA]</scope>
    <source>
        <strain evidence="4">JCM 31486</strain>
    </source>
</reference>
<dbReference type="Gene3D" id="3.40.50.620">
    <property type="entry name" value="HUPs"/>
    <property type="match status" value="1"/>
</dbReference>
<organism evidence="3 4">
    <name type="scientific">Kibdelosporangium lantanae</name>
    <dbReference type="NCBI Taxonomy" id="1497396"/>
    <lineage>
        <taxon>Bacteria</taxon>
        <taxon>Bacillati</taxon>
        <taxon>Actinomycetota</taxon>
        <taxon>Actinomycetes</taxon>
        <taxon>Pseudonocardiales</taxon>
        <taxon>Pseudonocardiaceae</taxon>
        <taxon>Kibdelosporangium</taxon>
    </lineage>
</organism>
<proteinExistence type="predicted"/>
<dbReference type="InterPro" id="IPR014729">
    <property type="entry name" value="Rossmann-like_a/b/a_fold"/>
</dbReference>
<feature type="compositionally biased region" description="Low complexity" evidence="1">
    <location>
        <begin position="1"/>
        <end position="14"/>
    </location>
</feature>
<evidence type="ECO:0008006" key="5">
    <source>
        <dbReference type="Google" id="ProtNLM"/>
    </source>
</evidence>
<dbReference type="Proteomes" id="UP001597045">
    <property type="component" value="Unassembled WGS sequence"/>
</dbReference>